<dbReference type="KEGG" id="eru:Erum6410"/>
<accession>A0A0H3M6G2</accession>
<dbReference type="SUPFAM" id="SSF51735">
    <property type="entry name" value="NAD(P)-binding Rossmann-fold domains"/>
    <property type="match status" value="1"/>
</dbReference>
<reference evidence="3 4" key="1">
    <citation type="journal article" date="2006" name="J. Bacteriol.">
        <title>Comparative genomic analysis of three strains of Ehrlichia ruminantium reveals an active process of genome size plasticity.</title>
        <authorList>
            <person name="Frutos R."/>
            <person name="Viari A."/>
            <person name="Ferraz C."/>
            <person name="Morgat A."/>
            <person name="Eychenie S."/>
            <person name="Kandassami Y."/>
            <person name="Chantal I."/>
            <person name="Bensaid A."/>
            <person name="Coissac E."/>
            <person name="Vachiery N."/>
            <person name="Demaille J."/>
            <person name="Martinez D."/>
        </authorList>
    </citation>
    <scope>NUCLEOTIDE SEQUENCE [LARGE SCALE GENOMIC DNA]</scope>
    <source>
        <strain evidence="3 4">Welgevonden</strain>
    </source>
</reference>
<dbReference type="PANTHER" id="PTHR44196">
    <property type="entry name" value="DEHYDROGENASE/REDUCTASE SDR FAMILY MEMBER 7B"/>
    <property type="match status" value="1"/>
</dbReference>
<dbReference type="HOGENOM" id="CLU_010194_2_10_5"/>
<dbReference type="KEGG" id="erw:ERWE_CDS_06720"/>
<comment type="similarity">
    <text evidence="1">Belongs to the short-chain dehydrogenases/reductases (SDR) family.</text>
</comment>
<dbReference type="eggNOG" id="COG1028">
    <property type="taxonomic scope" value="Bacteria"/>
</dbReference>
<protein>
    <submittedName>
        <fullName evidence="3">Uncharacterized protein</fullName>
    </submittedName>
</protein>
<keyword evidence="4" id="KW-1185">Reference proteome</keyword>
<evidence type="ECO:0000256" key="2">
    <source>
        <dbReference type="ARBA" id="ARBA00023002"/>
    </source>
</evidence>
<dbReference type="Gene3D" id="3.40.50.720">
    <property type="entry name" value="NAD(P)-binding Rossmann-like Domain"/>
    <property type="match status" value="1"/>
</dbReference>
<dbReference type="GO" id="GO:0016491">
    <property type="term" value="F:oxidoreductase activity"/>
    <property type="evidence" value="ECO:0007669"/>
    <property type="project" value="UniProtKB-KW"/>
</dbReference>
<proteinExistence type="inferred from homology"/>
<keyword evidence="2" id="KW-0560">Oxidoreductase</keyword>
<evidence type="ECO:0000313" key="4">
    <source>
        <dbReference type="Proteomes" id="UP000001021"/>
    </source>
</evidence>
<evidence type="ECO:0000256" key="1">
    <source>
        <dbReference type="ARBA" id="ARBA00006484"/>
    </source>
</evidence>
<organism evidence="3 4">
    <name type="scientific">Ehrlichia ruminantium (strain Welgevonden)</name>
    <dbReference type="NCBI Taxonomy" id="254945"/>
    <lineage>
        <taxon>Bacteria</taxon>
        <taxon>Pseudomonadati</taxon>
        <taxon>Pseudomonadota</taxon>
        <taxon>Alphaproteobacteria</taxon>
        <taxon>Rickettsiales</taxon>
        <taxon>Anaplasmataceae</taxon>
        <taxon>Ehrlichia</taxon>
    </lineage>
</organism>
<dbReference type="InterPro" id="IPR002347">
    <property type="entry name" value="SDR_fam"/>
</dbReference>
<dbReference type="Proteomes" id="UP000001021">
    <property type="component" value="Chromosome"/>
</dbReference>
<dbReference type="RefSeq" id="WP_011155321.1">
    <property type="nucleotide sequence ID" value="NC_005295.2"/>
</dbReference>
<dbReference type="CDD" id="cd05233">
    <property type="entry name" value="SDR_c"/>
    <property type="match status" value="1"/>
</dbReference>
<dbReference type="PROSITE" id="PS00061">
    <property type="entry name" value="ADH_SHORT"/>
    <property type="match status" value="1"/>
</dbReference>
<sequence>MEKQLEGKVAIITGASERIGSAVAQRFAKEGALLILVAKDINKLNAVYDSIQELGGDAILAPVDLEDFDTIKDFAMSIENRFKSIDILILNAAVLGNLSPVQDYEYSTWNRIMNINFTANWYLIKCFDPLLKLSPAGRIIATTSEITQSLSNYPYWSPYASSKAALETMMKIYATETKHSKLCINMVYPSLIDSGIYVKAFPTKDTPESLLPESFTDKFVELSSSQCNVTGQVYQLPSTVEDKPITNYV</sequence>
<dbReference type="Pfam" id="PF00106">
    <property type="entry name" value="adh_short"/>
    <property type="match status" value="1"/>
</dbReference>
<evidence type="ECO:0000313" key="3">
    <source>
        <dbReference type="EMBL" id="CAI27166.1"/>
    </source>
</evidence>
<dbReference type="PRINTS" id="PR00081">
    <property type="entry name" value="GDHRDH"/>
</dbReference>
<dbReference type="InterPro" id="IPR020904">
    <property type="entry name" value="Sc_DH/Rdtase_CS"/>
</dbReference>
<dbReference type="InterPro" id="IPR036291">
    <property type="entry name" value="NAD(P)-bd_dom_sf"/>
</dbReference>
<gene>
    <name evidence="3" type="ordered locus">ERWE_CDS_06720</name>
</gene>
<dbReference type="AlphaFoldDB" id="A0A0H3M6G2"/>
<dbReference type="GeneID" id="33058176"/>
<dbReference type="PANTHER" id="PTHR44196:SF1">
    <property type="entry name" value="DEHYDROGENASE_REDUCTASE SDR FAMILY MEMBER 7B"/>
    <property type="match status" value="1"/>
</dbReference>
<dbReference type="GO" id="GO:0016020">
    <property type="term" value="C:membrane"/>
    <property type="evidence" value="ECO:0007669"/>
    <property type="project" value="TreeGrafter"/>
</dbReference>
<dbReference type="EMBL" id="CR925678">
    <property type="protein sequence ID" value="CAI27166.1"/>
    <property type="molecule type" value="Genomic_DNA"/>
</dbReference>
<name>A0A0H3M6G2_EHRRW</name>